<feature type="region of interest" description="Disordered" evidence="6">
    <location>
        <begin position="44"/>
        <end position="64"/>
    </location>
</feature>
<evidence type="ECO:0000256" key="3">
    <source>
        <dbReference type="ARBA" id="ARBA00022771"/>
    </source>
</evidence>
<dbReference type="EMBL" id="CACRXK020002519">
    <property type="protein sequence ID" value="CAB3994711.1"/>
    <property type="molecule type" value="Genomic_DNA"/>
</dbReference>
<dbReference type="PANTHER" id="PTHR13555">
    <property type="entry name" value="C2H2 ZINC FINGER CGI-62-RELATED"/>
    <property type="match status" value="1"/>
</dbReference>
<feature type="compositionally biased region" description="Low complexity" evidence="6">
    <location>
        <begin position="345"/>
        <end position="399"/>
    </location>
</feature>
<feature type="domain" description="C2HC/C3H-type" evidence="7">
    <location>
        <begin position="84"/>
        <end position="113"/>
    </location>
</feature>
<feature type="compositionally biased region" description="Polar residues" evidence="6">
    <location>
        <begin position="321"/>
        <end position="344"/>
    </location>
</feature>
<dbReference type="Pfam" id="PF13913">
    <property type="entry name" value="zf-C2HC_2"/>
    <property type="match status" value="6"/>
</dbReference>
<protein>
    <recommendedName>
        <fullName evidence="7">C2HC/C3H-type domain-containing protein</fullName>
    </recommendedName>
</protein>
<dbReference type="OrthoDB" id="265955at2759"/>
<gene>
    <name evidence="8" type="ORF">PACLA_8A008225</name>
</gene>
<feature type="domain" description="C2HC/C3H-type" evidence="7">
    <location>
        <begin position="147"/>
        <end position="176"/>
    </location>
</feature>
<reference evidence="8" key="1">
    <citation type="submission" date="2020-04" db="EMBL/GenBank/DDBJ databases">
        <authorList>
            <person name="Alioto T."/>
            <person name="Alioto T."/>
            <person name="Gomez Garrido J."/>
        </authorList>
    </citation>
    <scope>NUCLEOTIDE SEQUENCE</scope>
    <source>
        <strain evidence="8">A484AB</strain>
    </source>
</reference>
<feature type="region of interest" description="Disordered" evidence="6">
    <location>
        <begin position="109"/>
        <end position="140"/>
    </location>
</feature>
<evidence type="ECO:0000313" key="8">
    <source>
        <dbReference type="EMBL" id="CAB3994711.1"/>
    </source>
</evidence>
<keyword evidence="4" id="KW-0862">Zinc</keyword>
<feature type="domain" description="C2HC/C3H-type" evidence="7">
    <location>
        <begin position="569"/>
        <end position="598"/>
    </location>
</feature>
<evidence type="ECO:0000256" key="1">
    <source>
        <dbReference type="ARBA" id="ARBA00022723"/>
    </source>
</evidence>
<name>A0A6S7HGG2_PARCT</name>
<dbReference type="PROSITE" id="PS52027">
    <property type="entry name" value="ZF_C2HC_C3H"/>
    <property type="match status" value="6"/>
</dbReference>
<proteinExistence type="predicted"/>
<evidence type="ECO:0000256" key="2">
    <source>
        <dbReference type="ARBA" id="ARBA00022737"/>
    </source>
</evidence>
<feature type="compositionally biased region" description="Low complexity" evidence="6">
    <location>
        <begin position="264"/>
        <end position="276"/>
    </location>
</feature>
<keyword evidence="3 5" id="KW-0863">Zinc-finger</keyword>
<feature type="region of interest" description="Disordered" evidence="6">
    <location>
        <begin position="251"/>
        <end position="433"/>
    </location>
</feature>
<evidence type="ECO:0000256" key="6">
    <source>
        <dbReference type="SAM" id="MobiDB-lite"/>
    </source>
</evidence>
<feature type="domain" description="C2HC/C3H-type" evidence="7">
    <location>
        <begin position="7"/>
        <end position="36"/>
    </location>
</feature>
<dbReference type="Proteomes" id="UP001152795">
    <property type="component" value="Unassembled WGS sequence"/>
</dbReference>
<feature type="compositionally biased region" description="Polar residues" evidence="6">
    <location>
        <begin position="515"/>
        <end position="526"/>
    </location>
</feature>
<keyword evidence="9" id="KW-1185">Reference proteome</keyword>
<feature type="domain" description="C2HC/C3H-type" evidence="7">
    <location>
        <begin position="462"/>
        <end position="491"/>
    </location>
</feature>
<feature type="compositionally biased region" description="Gly residues" evidence="6">
    <location>
        <begin position="609"/>
        <end position="641"/>
    </location>
</feature>
<evidence type="ECO:0000256" key="5">
    <source>
        <dbReference type="PROSITE-ProRule" id="PRU01371"/>
    </source>
</evidence>
<sequence>MASLGPKAVICYICGRKYGTSSIKIHEPQCLKKWHIENKELPKQMRRRPPVRPQGFGEFSKDGGSLGNQIDVMNEMSYESSKKQLLPCEHCGRTFLPDRLPVHQRSCRPGNVAKPGRGNPAQSGSMGTGGSNRFGFREQPREPVKPKTIVCYICGREFGTASVSIHEPQCLKKWKIENNTLPKHMRRPVPTKPDVLPSLTGNDNDHRERRNMMAYESAKQQLVPCPNCKRTFQPDRLSVHLRSCKQKLAKTISSPNNRFGFQEQRQSPTFQPQSPTTTPPRKPTTTPPRKPGQNRTRKPPQPNRGQYDSNNNIDDTDYPRESSNSYGNGFNSHGNTGSNSYGKISNSRGNNSNSYGNNSNSYGNNSNSYGNNSNSYENDSNSYGNARPGSNGSNRSGSNEARKNSGSQRNRKKQVSKKASAPSRVNGGFGGSNVDQFAAPGGLGTSGLNDPDAFQSGSNGNYLVPCFKCGRTFAADRVEKHQTICNNTKQRKVFNSTKNRTEGTEAAAYNRPGRASSNKPQMPKSKSNWRKNHEDFVRAIRDAKKVQQYVKKGGNLSDLPPPPASENPDYVYCKHCTRRFAPETAARHIPKCATTFNRPAPPKQRAIPLGGGRARGSGGRGSGGRARGGARARGGGRVLWG</sequence>
<dbReference type="InterPro" id="IPR026319">
    <property type="entry name" value="ZC2HC1A/B-like"/>
</dbReference>
<evidence type="ECO:0000313" key="9">
    <source>
        <dbReference type="Proteomes" id="UP001152795"/>
    </source>
</evidence>
<evidence type="ECO:0000256" key="4">
    <source>
        <dbReference type="ARBA" id="ARBA00022833"/>
    </source>
</evidence>
<organism evidence="8 9">
    <name type="scientific">Paramuricea clavata</name>
    <name type="common">Red gorgonian</name>
    <name type="synonym">Violescent sea-whip</name>
    <dbReference type="NCBI Taxonomy" id="317549"/>
    <lineage>
        <taxon>Eukaryota</taxon>
        <taxon>Metazoa</taxon>
        <taxon>Cnidaria</taxon>
        <taxon>Anthozoa</taxon>
        <taxon>Octocorallia</taxon>
        <taxon>Malacalcyonacea</taxon>
        <taxon>Plexauridae</taxon>
        <taxon>Paramuricea</taxon>
    </lineage>
</organism>
<keyword evidence="2" id="KW-0677">Repeat</keyword>
<feature type="domain" description="C2HC/C3H-type" evidence="7">
    <location>
        <begin position="221"/>
        <end position="250"/>
    </location>
</feature>
<feature type="region of interest" description="Disordered" evidence="6">
    <location>
        <begin position="510"/>
        <end position="530"/>
    </location>
</feature>
<feature type="region of interest" description="Disordered" evidence="6">
    <location>
        <begin position="183"/>
        <end position="206"/>
    </location>
</feature>
<dbReference type="PANTHER" id="PTHR13555:SF5">
    <property type="entry name" value="ZINC-FINGER OF A C2HC-TYPE"/>
    <property type="match status" value="1"/>
</dbReference>
<evidence type="ECO:0000259" key="7">
    <source>
        <dbReference type="PROSITE" id="PS52027"/>
    </source>
</evidence>
<comment type="caution">
    <text evidence="8">The sequence shown here is derived from an EMBL/GenBank/DDBJ whole genome shotgun (WGS) entry which is preliminary data.</text>
</comment>
<keyword evidence="1" id="KW-0479">Metal-binding</keyword>
<feature type="region of interest" description="Disordered" evidence="6">
    <location>
        <begin position="595"/>
        <end position="641"/>
    </location>
</feature>
<dbReference type="Gene3D" id="3.30.160.60">
    <property type="entry name" value="Classic Zinc Finger"/>
    <property type="match status" value="5"/>
</dbReference>
<feature type="compositionally biased region" description="Polar residues" evidence="6">
    <location>
        <begin position="303"/>
        <end position="313"/>
    </location>
</feature>
<dbReference type="AlphaFoldDB" id="A0A6S7HGG2"/>
<accession>A0A6S7HGG2</accession>
<dbReference type="GO" id="GO:0008270">
    <property type="term" value="F:zinc ion binding"/>
    <property type="evidence" value="ECO:0007669"/>
    <property type="project" value="UniProtKB-KW"/>
</dbReference>
<feature type="compositionally biased region" description="Pro residues" evidence="6">
    <location>
        <begin position="277"/>
        <end position="290"/>
    </location>
</feature>
<dbReference type="InterPro" id="IPR049899">
    <property type="entry name" value="Znf_C2HC_C3H"/>
</dbReference>